<gene>
    <name evidence="1" type="ORF">C9J47_05945</name>
</gene>
<organism evidence="1 2">
    <name type="scientific">Photobacterium indicum</name>
    <dbReference type="NCBI Taxonomy" id="81447"/>
    <lineage>
        <taxon>Bacteria</taxon>
        <taxon>Pseudomonadati</taxon>
        <taxon>Pseudomonadota</taxon>
        <taxon>Gammaproteobacteria</taxon>
        <taxon>Vibrionales</taxon>
        <taxon>Vibrionaceae</taxon>
        <taxon>Photobacterium</taxon>
    </lineage>
</organism>
<dbReference type="AlphaFoldDB" id="A0A2T3LFC9"/>
<dbReference type="RefSeq" id="WP_107252674.1">
    <property type="nucleotide sequence ID" value="NZ_PYOC01000001.1"/>
</dbReference>
<comment type="caution">
    <text evidence="1">The sequence shown here is derived from an EMBL/GenBank/DDBJ whole genome shotgun (WGS) entry which is preliminary data.</text>
</comment>
<evidence type="ECO:0000313" key="2">
    <source>
        <dbReference type="Proteomes" id="UP000241803"/>
    </source>
</evidence>
<reference evidence="1 2" key="1">
    <citation type="submission" date="2018-03" db="EMBL/GenBank/DDBJ databases">
        <title>Whole genome sequencing of Histamine producing bacteria.</title>
        <authorList>
            <person name="Butler K."/>
        </authorList>
    </citation>
    <scope>NUCLEOTIDE SEQUENCE [LARGE SCALE GENOMIC DNA]</scope>
    <source>
        <strain evidence="1 2">ATCC 19614</strain>
    </source>
</reference>
<evidence type="ECO:0000313" key="1">
    <source>
        <dbReference type="EMBL" id="PSV50090.1"/>
    </source>
</evidence>
<keyword evidence="2" id="KW-1185">Reference proteome</keyword>
<accession>A0A2T3LFC9</accession>
<dbReference type="EMBL" id="PYOC01000001">
    <property type="protein sequence ID" value="PSV50090.1"/>
    <property type="molecule type" value="Genomic_DNA"/>
</dbReference>
<proteinExistence type="predicted"/>
<sequence>MVSLLGTSSSVFITTLRVVATANEIYQRQDQQQQIAFAVVDGRQLIGSLLHIKQKSLKIYFC</sequence>
<dbReference type="Proteomes" id="UP000241803">
    <property type="component" value="Unassembled WGS sequence"/>
</dbReference>
<protein>
    <submittedName>
        <fullName evidence="1">Uncharacterized protein</fullName>
    </submittedName>
</protein>
<name>A0A2T3LFC9_9GAMM</name>